<dbReference type="InterPro" id="IPR052514">
    <property type="entry name" value="SAM-dependent_MTase"/>
</dbReference>
<dbReference type="NCBIfam" id="TIGR01444">
    <property type="entry name" value="fkbM_fam"/>
    <property type="match status" value="1"/>
</dbReference>
<reference evidence="2 3" key="1">
    <citation type="journal article" date="2016" name="Nat. Commun.">
        <title>Thousands of microbial genomes shed light on interconnected biogeochemical processes in an aquifer system.</title>
        <authorList>
            <person name="Anantharaman K."/>
            <person name="Brown C.T."/>
            <person name="Hug L.A."/>
            <person name="Sharon I."/>
            <person name="Castelle C.J."/>
            <person name="Probst A.J."/>
            <person name="Thomas B.C."/>
            <person name="Singh A."/>
            <person name="Wilkins M.J."/>
            <person name="Karaoz U."/>
            <person name="Brodie E.L."/>
            <person name="Williams K.H."/>
            <person name="Hubbard S.S."/>
            <person name="Banfield J.F."/>
        </authorList>
    </citation>
    <scope>NUCLEOTIDE SEQUENCE [LARGE SCALE GENOMIC DNA]</scope>
</reference>
<name>A0A1F6BVH7_9BACT</name>
<protein>
    <recommendedName>
        <fullName evidence="1">Methyltransferase FkbM domain-containing protein</fullName>
    </recommendedName>
</protein>
<comment type="caution">
    <text evidence="2">The sequence shown here is derived from an EMBL/GenBank/DDBJ whole genome shotgun (WGS) entry which is preliminary data.</text>
</comment>
<proteinExistence type="predicted"/>
<dbReference type="Pfam" id="PF05050">
    <property type="entry name" value="Methyltransf_21"/>
    <property type="match status" value="1"/>
</dbReference>
<dbReference type="PANTHER" id="PTHR34203">
    <property type="entry name" value="METHYLTRANSFERASE, FKBM FAMILY PROTEIN"/>
    <property type="match status" value="1"/>
</dbReference>
<evidence type="ECO:0000313" key="3">
    <source>
        <dbReference type="Proteomes" id="UP000176996"/>
    </source>
</evidence>
<dbReference type="InterPro" id="IPR029063">
    <property type="entry name" value="SAM-dependent_MTases_sf"/>
</dbReference>
<dbReference type="Proteomes" id="UP000176996">
    <property type="component" value="Unassembled WGS sequence"/>
</dbReference>
<sequence length="235" mass="27230">MLISIIRKLKSMLCSPNEKWRRIKFGIAKKCWFLISRKSHLRIEFGLFELSLAKYVCAFSRNANIAYDIGAEMGYYSLAFLRCMGGSGKVYAFEANKERVLKFSELVKRNNAEERIKVFEAYVTNEEDLDLGSSLKKISLDSFVYKQGNPAPNVIKMDIEGEELKALQGAEKMLREYRPKLMIEIHSRDLAIQCPAYLEKLGYKVRTIKQGWFNKLFPEARFDGRNEYNGYLVAE</sequence>
<feature type="domain" description="Methyltransferase FkbM" evidence="1">
    <location>
        <begin position="68"/>
        <end position="204"/>
    </location>
</feature>
<dbReference type="PANTHER" id="PTHR34203:SF15">
    <property type="entry name" value="SLL1173 PROTEIN"/>
    <property type="match status" value="1"/>
</dbReference>
<evidence type="ECO:0000259" key="1">
    <source>
        <dbReference type="Pfam" id="PF05050"/>
    </source>
</evidence>
<gene>
    <name evidence="2" type="ORF">A3A21_01460</name>
</gene>
<dbReference type="AlphaFoldDB" id="A0A1F6BVH7"/>
<dbReference type="STRING" id="1798471.A3A21_01460"/>
<organism evidence="2 3">
    <name type="scientific">Candidatus Jorgensenbacteria bacterium RIFCSPLOWO2_01_FULL_45_25b</name>
    <dbReference type="NCBI Taxonomy" id="1798471"/>
    <lineage>
        <taxon>Bacteria</taxon>
        <taxon>Candidatus Joergenseniibacteriota</taxon>
    </lineage>
</organism>
<dbReference type="SUPFAM" id="SSF53335">
    <property type="entry name" value="S-adenosyl-L-methionine-dependent methyltransferases"/>
    <property type="match status" value="1"/>
</dbReference>
<accession>A0A1F6BVH7</accession>
<evidence type="ECO:0000313" key="2">
    <source>
        <dbReference type="EMBL" id="OGG40920.1"/>
    </source>
</evidence>
<dbReference type="InterPro" id="IPR006342">
    <property type="entry name" value="FkbM_mtfrase"/>
</dbReference>
<dbReference type="Gene3D" id="3.40.50.150">
    <property type="entry name" value="Vaccinia Virus protein VP39"/>
    <property type="match status" value="1"/>
</dbReference>
<dbReference type="EMBL" id="MFKK01000017">
    <property type="protein sequence ID" value="OGG40920.1"/>
    <property type="molecule type" value="Genomic_DNA"/>
</dbReference>